<dbReference type="GO" id="GO:0008270">
    <property type="term" value="F:zinc ion binding"/>
    <property type="evidence" value="ECO:0007669"/>
    <property type="project" value="InterPro"/>
</dbReference>
<dbReference type="EMBL" id="SZYD01000003">
    <property type="protein sequence ID" value="KAD6795621.1"/>
    <property type="molecule type" value="Genomic_DNA"/>
</dbReference>
<comment type="similarity">
    <text evidence="1">Belongs to the PPR family. PCMP-H subfamily.</text>
</comment>
<dbReference type="InterPro" id="IPR032867">
    <property type="entry name" value="DYW_dom"/>
</dbReference>
<keyword evidence="4" id="KW-1185">Reference proteome</keyword>
<organism evidence="3 4">
    <name type="scientific">Mikania micrantha</name>
    <name type="common">bitter vine</name>
    <dbReference type="NCBI Taxonomy" id="192012"/>
    <lineage>
        <taxon>Eukaryota</taxon>
        <taxon>Viridiplantae</taxon>
        <taxon>Streptophyta</taxon>
        <taxon>Embryophyta</taxon>
        <taxon>Tracheophyta</taxon>
        <taxon>Spermatophyta</taxon>
        <taxon>Magnoliopsida</taxon>
        <taxon>eudicotyledons</taxon>
        <taxon>Gunneridae</taxon>
        <taxon>Pentapetalae</taxon>
        <taxon>asterids</taxon>
        <taxon>campanulids</taxon>
        <taxon>Asterales</taxon>
        <taxon>Asteraceae</taxon>
        <taxon>Asteroideae</taxon>
        <taxon>Heliantheae alliance</taxon>
        <taxon>Eupatorieae</taxon>
        <taxon>Mikania</taxon>
    </lineage>
</organism>
<protein>
    <recommendedName>
        <fullName evidence="2">DYW domain-containing protein</fullName>
    </recommendedName>
</protein>
<dbReference type="AlphaFoldDB" id="A0A5N6PPQ0"/>
<evidence type="ECO:0000256" key="1">
    <source>
        <dbReference type="ARBA" id="ARBA00006643"/>
    </source>
</evidence>
<feature type="domain" description="DYW" evidence="2">
    <location>
        <begin position="87"/>
        <end position="132"/>
    </location>
</feature>
<dbReference type="Pfam" id="PF14432">
    <property type="entry name" value="DYW_deaminase"/>
    <property type="match status" value="1"/>
</dbReference>
<evidence type="ECO:0000313" key="3">
    <source>
        <dbReference type="EMBL" id="KAD6795621.1"/>
    </source>
</evidence>
<dbReference type="OrthoDB" id="1926166at2759"/>
<name>A0A5N6PPQ0_9ASTR</name>
<comment type="caution">
    <text evidence="3">The sequence shown here is derived from an EMBL/GenBank/DDBJ whole genome shotgun (WGS) entry which is preliminary data.</text>
</comment>
<dbReference type="Proteomes" id="UP000326396">
    <property type="component" value="Linkage Group LG11"/>
</dbReference>
<evidence type="ECO:0000313" key="4">
    <source>
        <dbReference type="Proteomes" id="UP000326396"/>
    </source>
</evidence>
<gene>
    <name evidence="3" type="ORF">E3N88_06517</name>
</gene>
<evidence type="ECO:0000259" key="2">
    <source>
        <dbReference type="Pfam" id="PF14432"/>
    </source>
</evidence>
<reference evidence="3 4" key="1">
    <citation type="submission" date="2019-05" db="EMBL/GenBank/DDBJ databases">
        <title>Mikania micrantha, genome provides insights into the molecular mechanism of rapid growth.</title>
        <authorList>
            <person name="Liu B."/>
        </authorList>
    </citation>
    <scope>NUCLEOTIDE SEQUENCE [LARGE SCALE GENOMIC DNA]</scope>
    <source>
        <strain evidence="3">NLD-2019</strain>
        <tissue evidence="3">Leaf</tissue>
    </source>
</reference>
<sequence>MLNLLNMLQNRWVKSIMESQRLSKTVGLTMIDIKGKTFKFIDEDRSHELGHLIYDVLDIILKNPYGTLFKFKPVDFLKRKSKSADWHCVRLAVCIGLISTSIGTPVLVRKNVRICEDCHDVMKKISLMELTTQIVTPFFQEYEQFSCKKHMNGAVRSWNDS</sequence>
<proteinExistence type="inferred from homology"/>
<accession>A0A5N6PPQ0</accession>